<dbReference type="EMBL" id="JACHIP010000019">
    <property type="protein sequence ID" value="MBB5060795.1"/>
    <property type="molecule type" value="Genomic_DNA"/>
</dbReference>
<evidence type="ECO:0000313" key="3">
    <source>
        <dbReference type="Proteomes" id="UP000540989"/>
    </source>
</evidence>
<keyword evidence="1" id="KW-0472">Membrane</keyword>
<dbReference type="RefSeq" id="WP_184223315.1">
    <property type="nucleotide sequence ID" value="NZ_JACHIP010000019.1"/>
</dbReference>
<dbReference type="AlphaFoldDB" id="A0A7W7ZIY5"/>
<comment type="caution">
    <text evidence="2">The sequence shown here is derived from an EMBL/GenBank/DDBJ whole genome shotgun (WGS) entry which is preliminary data.</text>
</comment>
<protein>
    <submittedName>
        <fullName evidence="2">Uncharacterized protein</fullName>
    </submittedName>
</protein>
<reference evidence="2 3" key="1">
    <citation type="submission" date="2020-08" db="EMBL/GenBank/DDBJ databases">
        <title>Genomic Encyclopedia of Type Strains, Phase IV (KMG-V): Genome sequencing to study the core and pangenomes of soil and plant-associated prokaryotes.</title>
        <authorList>
            <person name="Whitman W."/>
        </authorList>
    </citation>
    <scope>NUCLEOTIDE SEQUENCE [LARGE SCALE GENOMIC DNA]</scope>
    <source>
        <strain evidence="2 3">M8UP14</strain>
    </source>
</reference>
<evidence type="ECO:0000313" key="2">
    <source>
        <dbReference type="EMBL" id="MBB5060795.1"/>
    </source>
</evidence>
<keyword evidence="1" id="KW-1133">Transmembrane helix</keyword>
<proteinExistence type="predicted"/>
<sequence length="81" mass="8838">MSWHHDDPFVSTVAATSPPATPPKFLRVLFRLFLAVLIVAGVAGGLFQAYRTSLLVAKILSHSHSTVPTTHQHHPQQGTSR</sequence>
<name>A0A7W7ZIY5_9BACT</name>
<keyword evidence="3" id="KW-1185">Reference proteome</keyword>
<evidence type="ECO:0000256" key="1">
    <source>
        <dbReference type="SAM" id="Phobius"/>
    </source>
</evidence>
<gene>
    <name evidence="2" type="ORF">HDF16_005531</name>
</gene>
<accession>A0A7W7ZIY5</accession>
<feature type="transmembrane region" description="Helical" evidence="1">
    <location>
        <begin position="28"/>
        <end position="50"/>
    </location>
</feature>
<dbReference type="Proteomes" id="UP000540989">
    <property type="component" value="Unassembled WGS sequence"/>
</dbReference>
<organism evidence="2 3">
    <name type="scientific">Granulicella aggregans</name>
    <dbReference type="NCBI Taxonomy" id="474949"/>
    <lineage>
        <taxon>Bacteria</taxon>
        <taxon>Pseudomonadati</taxon>
        <taxon>Acidobacteriota</taxon>
        <taxon>Terriglobia</taxon>
        <taxon>Terriglobales</taxon>
        <taxon>Acidobacteriaceae</taxon>
        <taxon>Granulicella</taxon>
    </lineage>
</organism>
<keyword evidence="1" id="KW-0812">Transmembrane</keyword>